<accession>A0A972SMJ4</accession>
<dbReference type="AlphaFoldDB" id="A0A972SMJ4"/>
<gene>
    <name evidence="1" type="ORF">GNZ13_38680</name>
</gene>
<protein>
    <submittedName>
        <fullName evidence="1">Uncharacterized protein</fullName>
    </submittedName>
</protein>
<evidence type="ECO:0000313" key="2">
    <source>
        <dbReference type="Proteomes" id="UP000655523"/>
    </source>
</evidence>
<evidence type="ECO:0000313" key="1">
    <source>
        <dbReference type="EMBL" id="NPT60329.1"/>
    </source>
</evidence>
<keyword evidence="2" id="KW-1185">Reference proteome</keyword>
<comment type="caution">
    <text evidence="1">The sequence shown here is derived from an EMBL/GenBank/DDBJ whole genome shotgun (WGS) entry which is preliminary data.</text>
</comment>
<proteinExistence type="predicted"/>
<dbReference type="RefSeq" id="WP_172175024.1">
    <property type="nucleotide sequence ID" value="NZ_WOEZ01000215.1"/>
</dbReference>
<sequence length="48" mass="5174">MAATVPDAYGTKAQLRTLQCRVKACRIVRAKELILGGLQKSADTQAEV</sequence>
<reference evidence="1 2" key="1">
    <citation type="submission" date="2019-11" db="EMBL/GenBank/DDBJ databases">
        <title>Metabolism of dissolved organic matter in forest soils.</title>
        <authorList>
            <person name="Cyle K.T."/>
            <person name="Wilhelm R.C."/>
            <person name="Martinez C.E."/>
        </authorList>
    </citation>
    <scope>NUCLEOTIDE SEQUENCE [LARGE SCALE GENOMIC DNA]</scope>
    <source>
        <strain evidence="1 2">5N</strain>
    </source>
</reference>
<dbReference type="Proteomes" id="UP000655523">
    <property type="component" value="Unassembled WGS sequence"/>
</dbReference>
<name>A0A972SMJ4_9BURK</name>
<dbReference type="EMBL" id="WOEZ01000215">
    <property type="protein sequence ID" value="NPT60329.1"/>
    <property type="molecule type" value="Genomic_DNA"/>
</dbReference>
<organism evidence="1 2">
    <name type="scientific">Paraburkholderia elongata</name>
    <dbReference type="NCBI Taxonomy" id="2675747"/>
    <lineage>
        <taxon>Bacteria</taxon>
        <taxon>Pseudomonadati</taxon>
        <taxon>Pseudomonadota</taxon>
        <taxon>Betaproteobacteria</taxon>
        <taxon>Burkholderiales</taxon>
        <taxon>Burkholderiaceae</taxon>
        <taxon>Paraburkholderia</taxon>
    </lineage>
</organism>